<name>A0AAU8DQ75_9ACTN</name>
<dbReference type="EMBL" id="CP159218">
    <property type="protein sequence ID" value="XCG63372.1"/>
    <property type="molecule type" value="Genomic_DNA"/>
</dbReference>
<dbReference type="RefSeq" id="WP_353648987.1">
    <property type="nucleotide sequence ID" value="NZ_CP159218.1"/>
</dbReference>
<sequence length="265" mass="28827">MSQSLRADCARCFGLCCVVPFFGKSANFAFDKPARTPCRNLLVDSTCGIHAELRSSGMPGCTVYDCFGAGQQVSQVTFRGTDWRTDGKLAEQMFDVFPIVRELHEQLWYLEEAAAHPAAASIRAGLQDLTDHVRELTELDPVGLQQIDREGLRDRVNARLEQASSLVRGRRRKGSDRRGALLLGVSLVGADLRGFDFRGACLIAADLTGADLTGADLVGADLRDARLAGALLADALFVTQFQINAALGDAHTTLPPRLTRPDHWT</sequence>
<dbReference type="InterPro" id="IPR001646">
    <property type="entry name" value="5peptide_repeat"/>
</dbReference>
<evidence type="ECO:0000313" key="1">
    <source>
        <dbReference type="EMBL" id="XCG63372.1"/>
    </source>
</evidence>
<organism evidence="1">
    <name type="scientific">Nakamurella sp. A5-74</name>
    <dbReference type="NCBI Taxonomy" id="3158264"/>
    <lineage>
        <taxon>Bacteria</taxon>
        <taxon>Bacillati</taxon>
        <taxon>Actinomycetota</taxon>
        <taxon>Actinomycetes</taxon>
        <taxon>Nakamurellales</taxon>
        <taxon>Nakamurellaceae</taxon>
        <taxon>Nakamurella</taxon>
    </lineage>
</organism>
<dbReference type="InterPro" id="IPR051082">
    <property type="entry name" value="Pentapeptide-BTB/POZ_domain"/>
</dbReference>
<gene>
    <name evidence="1" type="ORF">ABLG96_19575</name>
</gene>
<dbReference type="PANTHER" id="PTHR14136:SF17">
    <property type="entry name" value="BTB_POZ DOMAIN-CONTAINING PROTEIN KCTD9"/>
    <property type="match status" value="1"/>
</dbReference>
<dbReference type="PANTHER" id="PTHR14136">
    <property type="entry name" value="BTB_POZ DOMAIN-CONTAINING PROTEIN KCTD9"/>
    <property type="match status" value="1"/>
</dbReference>
<proteinExistence type="predicted"/>
<dbReference type="Gene3D" id="2.160.20.80">
    <property type="entry name" value="E3 ubiquitin-protein ligase SopA"/>
    <property type="match status" value="1"/>
</dbReference>
<dbReference type="AlphaFoldDB" id="A0AAU8DQ75"/>
<protein>
    <submittedName>
        <fullName evidence="1">Pentapeptide repeat-containing protein</fullName>
    </submittedName>
</protein>
<dbReference type="SUPFAM" id="SSF141571">
    <property type="entry name" value="Pentapeptide repeat-like"/>
    <property type="match status" value="1"/>
</dbReference>
<accession>A0AAU8DQ75</accession>
<reference evidence="1" key="1">
    <citation type="submission" date="2024-05" db="EMBL/GenBank/DDBJ databases">
        <authorList>
            <person name="Cai S.Y."/>
            <person name="Jin L.M."/>
            <person name="Li H.R."/>
        </authorList>
    </citation>
    <scope>NUCLEOTIDE SEQUENCE</scope>
    <source>
        <strain evidence="1">A5-74</strain>
    </source>
</reference>
<dbReference type="Pfam" id="PF00805">
    <property type="entry name" value="Pentapeptide"/>
    <property type="match status" value="1"/>
</dbReference>